<accession>A0ABW0JVG7</accession>
<comment type="caution">
    <text evidence="1">The sequence shown here is derived from an EMBL/GenBank/DDBJ whole genome shotgun (WGS) entry which is preliminary data.</text>
</comment>
<reference evidence="2" key="1">
    <citation type="journal article" date="2019" name="Int. J. Syst. Evol. Microbiol.">
        <title>The Global Catalogue of Microorganisms (GCM) 10K type strain sequencing project: providing services to taxonomists for standard genome sequencing and annotation.</title>
        <authorList>
            <consortium name="The Broad Institute Genomics Platform"/>
            <consortium name="The Broad Institute Genome Sequencing Center for Infectious Disease"/>
            <person name="Wu L."/>
            <person name="Ma J."/>
        </authorList>
    </citation>
    <scope>NUCLEOTIDE SEQUENCE [LARGE SCALE GENOMIC DNA]</scope>
    <source>
        <strain evidence="2">KACC 12822</strain>
    </source>
</reference>
<protein>
    <submittedName>
        <fullName evidence="1">Uncharacterized protein</fullName>
    </submittedName>
</protein>
<sequence>MAIWELRCATPNDFAMLTPVDRDDLEEDVFDTTGTPKQWLDRPRVTYHVEKRRKVQKPQANVGLLIPGALVLDEKAWAALGGFLLRSGQLLELDCDGEPRWFYNVTRMVACVDTARSETFEDGGIAHEAFDESAVPAEPLVFKDPHTAPVRMYVNDAGKALIERMTAEAGLTGIECGEPGPL</sequence>
<dbReference type="RefSeq" id="WP_377339464.1">
    <property type="nucleotide sequence ID" value="NZ_JALBWS010000014.1"/>
</dbReference>
<evidence type="ECO:0000313" key="2">
    <source>
        <dbReference type="Proteomes" id="UP001596018"/>
    </source>
</evidence>
<name>A0ABW0JVG7_9GAMM</name>
<gene>
    <name evidence="1" type="ORF">ACFPK0_07450</name>
</gene>
<proteinExistence type="predicted"/>
<dbReference type="Proteomes" id="UP001596018">
    <property type="component" value="Unassembled WGS sequence"/>
</dbReference>
<keyword evidence="2" id="KW-1185">Reference proteome</keyword>
<dbReference type="EMBL" id="JBHSMM010000001">
    <property type="protein sequence ID" value="MFC5439842.1"/>
    <property type="molecule type" value="Genomic_DNA"/>
</dbReference>
<evidence type="ECO:0000313" key="1">
    <source>
        <dbReference type="EMBL" id="MFC5439842.1"/>
    </source>
</evidence>
<organism evidence="1 2">
    <name type="scientific">Rhodanobacter ginsenosidimutans</name>
    <dbReference type="NCBI Taxonomy" id="490571"/>
    <lineage>
        <taxon>Bacteria</taxon>
        <taxon>Pseudomonadati</taxon>
        <taxon>Pseudomonadota</taxon>
        <taxon>Gammaproteobacteria</taxon>
        <taxon>Lysobacterales</taxon>
        <taxon>Rhodanobacteraceae</taxon>
        <taxon>Rhodanobacter</taxon>
    </lineage>
</organism>